<evidence type="ECO:0000259" key="4">
    <source>
        <dbReference type="Pfam" id="PF00135"/>
    </source>
</evidence>
<evidence type="ECO:0000313" key="5">
    <source>
        <dbReference type="EMBL" id="KAK9763984.1"/>
    </source>
</evidence>
<evidence type="ECO:0000256" key="1">
    <source>
        <dbReference type="ARBA" id="ARBA00005964"/>
    </source>
</evidence>
<name>A0ABR2WR50_9FUNG</name>
<reference evidence="5 6" key="1">
    <citation type="submission" date="2023-04" db="EMBL/GenBank/DDBJ databases">
        <title>Genome of Basidiobolus ranarum AG-B5.</title>
        <authorList>
            <person name="Stajich J.E."/>
            <person name="Carter-House D."/>
            <person name="Gryganskyi A."/>
        </authorList>
    </citation>
    <scope>NUCLEOTIDE SEQUENCE [LARGE SCALE GENOMIC DNA]</scope>
    <source>
        <strain evidence="5 6">AG-B5</strain>
    </source>
</reference>
<keyword evidence="3" id="KW-1015">Disulfide bond</keyword>
<gene>
    <name evidence="5" type="ORF">K7432_008909</name>
</gene>
<keyword evidence="6" id="KW-1185">Reference proteome</keyword>
<dbReference type="PRINTS" id="PR00878">
    <property type="entry name" value="CHOLNESTRASE"/>
</dbReference>
<evidence type="ECO:0000256" key="3">
    <source>
        <dbReference type="ARBA" id="ARBA00023157"/>
    </source>
</evidence>
<evidence type="ECO:0000313" key="6">
    <source>
        <dbReference type="Proteomes" id="UP001479436"/>
    </source>
</evidence>
<accession>A0ABR2WR50</accession>
<dbReference type="EMBL" id="JASJQH010000520">
    <property type="protein sequence ID" value="KAK9763984.1"/>
    <property type="molecule type" value="Genomic_DNA"/>
</dbReference>
<dbReference type="Pfam" id="PF00135">
    <property type="entry name" value="COesterase"/>
    <property type="match status" value="1"/>
</dbReference>
<dbReference type="Proteomes" id="UP001479436">
    <property type="component" value="Unassembled WGS sequence"/>
</dbReference>
<comment type="similarity">
    <text evidence="1">Belongs to the type-B carboxylesterase/lipase family.</text>
</comment>
<dbReference type="PANTHER" id="PTHR43918">
    <property type="entry name" value="ACETYLCHOLINESTERASE"/>
    <property type="match status" value="1"/>
</dbReference>
<proteinExistence type="inferred from homology"/>
<dbReference type="InterPro" id="IPR029058">
    <property type="entry name" value="AB_hydrolase_fold"/>
</dbReference>
<sequence>MGPACPHPLTLIDFLPGFSSSAEENEVNCLNLNIWTPPLDERPKEGWPVMVWIHGGAYIDGANSLPIYDGTNLAKKYPVIVVVINYRLNVFGFLASQELVDDSEDGSAGNYGLLDQRLAFEWVKENISHFGGDNTRICAFGESAGSTSIAHHLVISKGLFQRAILESGAVDTLPSVSIEKKQIIFDEICKRLSITGDDKVAKLRAISAEKLLGAIENLSVGTKFLWTGTIDGVTIKQSPRLLYQDPDNIDPAVKEIIIGENTDEGSLFANVFPPKETVSATLRSEFSPLQAEAIKQLYPCEELDGLVTLGKIYGDQLFSGPIREVARALADSKDPSRRVYSYRFNAPMEKTAKFNLGVHHLQEIYFVFNQHIHLNEMEQKVSEKMSQFWVNFASTGVPDEGWEPFQTKCETSLVFEPNGIIKRKIDDDEVRDRRLLFWKSFQEES</sequence>
<dbReference type="InterPro" id="IPR050654">
    <property type="entry name" value="AChE-related_enzymes"/>
</dbReference>
<evidence type="ECO:0000256" key="2">
    <source>
        <dbReference type="ARBA" id="ARBA00022801"/>
    </source>
</evidence>
<dbReference type="InterPro" id="IPR002018">
    <property type="entry name" value="CarbesteraseB"/>
</dbReference>
<feature type="domain" description="Carboxylesterase type B" evidence="4">
    <location>
        <begin position="3"/>
        <end position="424"/>
    </location>
</feature>
<dbReference type="SUPFAM" id="SSF53474">
    <property type="entry name" value="alpha/beta-Hydrolases"/>
    <property type="match status" value="1"/>
</dbReference>
<dbReference type="InterPro" id="IPR000997">
    <property type="entry name" value="Cholinesterase"/>
</dbReference>
<dbReference type="Gene3D" id="3.40.50.1820">
    <property type="entry name" value="alpha/beta hydrolase"/>
    <property type="match status" value="1"/>
</dbReference>
<dbReference type="PANTHER" id="PTHR43918:SF4">
    <property type="entry name" value="CARBOXYLIC ESTER HYDROLASE"/>
    <property type="match status" value="1"/>
</dbReference>
<protein>
    <recommendedName>
        <fullName evidence="4">Carboxylesterase type B domain-containing protein</fullName>
    </recommendedName>
</protein>
<comment type="caution">
    <text evidence="5">The sequence shown here is derived from an EMBL/GenBank/DDBJ whole genome shotgun (WGS) entry which is preliminary data.</text>
</comment>
<keyword evidence="2" id="KW-0378">Hydrolase</keyword>
<organism evidence="5 6">
    <name type="scientific">Basidiobolus ranarum</name>
    <dbReference type="NCBI Taxonomy" id="34480"/>
    <lineage>
        <taxon>Eukaryota</taxon>
        <taxon>Fungi</taxon>
        <taxon>Fungi incertae sedis</taxon>
        <taxon>Zoopagomycota</taxon>
        <taxon>Entomophthoromycotina</taxon>
        <taxon>Basidiobolomycetes</taxon>
        <taxon>Basidiobolales</taxon>
        <taxon>Basidiobolaceae</taxon>
        <taxon>Basidiobolus</taxon>
    </lineage>
</organism>